<name>A0A6C0KZ68_9ZZZZ</name>
<dbReference type="SUPFAM" id="SSF52540">
    <property type="entry name" value="P-loop containing nucleoside triphosphate hydrolases"/>
    <property type="match status" value="2"/>
</dbReference>
<reference evidence="7" key="1">
    <citation type="journal article" date="2020" name="Nature">
        <title>Giant virus diversity and host interactions through global metagenomics.</title>
        <authorList>
            <person name="Schulz F."/>
            <person name="Roux S."/>
            <person name="Paez-Espino D."/>
            <person name="Jungbluth S."/>
            <person name="Walsh D.A."/>
            <person name="Denef V.J."/>
            <person name="McMahon K.D."/>
            <person name="Konstantinidis K.T."/>
            <person name="Eloe-Fadrosh E.A."/>
            <person name="Kyrpides N.C."/>
            <person name="Woyke T."/>
        </authorList>
    </citation>
    <scope>NUCLEOTIDE SEQUENCE</scope>
    <source>
        <strain evidence="7">GVMAG-S-3300013094-109</strain>
    </source>
</reference>
<dbReference type="InterPro" id="IPR014001">
    <property type="entry name" value="Helicase_ATP-bd"/>
</dbReference>
<dbReference type="GO" id="GO:0003677">
    <property type="term" value="F:DNA binding"/>
    <property type="evidence" value="ECO:0007669"/>
    <property type="project" value="InterPro"/>
</dbReference>
<dbReference type="PROSITE" id="PS50089">
    <property type="entry name" value="ZF_RING_2"/>
    <property type="match status" value="1"/>
</dbReference>
<evidence type="ECO:0000256" key="1">
    <source>
        <dbReference type="ARBA" id="ARBA00022741"/>
    </source>
</evidence>
<keyword evidence="4" id="KW-0067">ATP-binding</keyword>
<dbReference type="Pfam" id="PF04851">
    <property type="entry name" value="ResIII"/>
    <property type="match status" value="1"/>
</dbReference>
<evidence type="ECO:0000313" key="7">
    <source>
        <dbReference type="EMBL" id="QHU21598.1"/>
    </source>
</evidence>
<protein>
    <recommendedName>
        <fullName evidence="8">Helicase ATP-binding domain-containing protein</fullName>
    </recommendedName>
</protein>
<dbReference type="InterPro" id="IPR001841">
    <property type="entry name" value="Znf_RING"/>
</dbReference>
<dbReference type="GO" id="GO:0005524">
    <property type="term" value="F:ATP binding"/>
    <property type="evidence" value="ECO:0007669"/>
    <property type="project" value="UniProtKB-KW"/>
</dbReference>
<evidence type="ECO:0008006" key="8">
    <source>
        <dbReference type="Google" id="ProtNLM"/>
    </source>
</evidence>
<feature type="domain" description="Helicase ATP-binding" evidence="6">
    <location>
        <begin position="109"/>
        <end position="258"/>
    </location>
</feature>
<sequence>MSEDSTILNTYLGQKGYTIFKKDLTSDQCSKIKKDLTIKPFTQGGVNCQKTFTVYRESDKKIYLPHYYGVENFGEPKEYKITEGINISLDFNGKLRDYQEPVVDKFIKHCKDSNYGGGLLELFCAWGKTSSSLYICSQLKKKTIVIVHKEFLMNQWIERIKQFIPDAKIGKIQGPIIDVEGKDIVLCMLKSLISNNYDQKIFDQFGFTIIDEVHHISSQTFSNALFKVVTKYMLGLSATMERKDGTTSVFKMFLGDIIHKSVKKNEHFVEVRALNYKVNDEEFNETILDYKGQPQNSSMISKLCEYNRRSEFIVKVLCDFISVDDVDIEIIRQHKNYMDNCVPKCEICTKNNNYLMINTCCNVVKYCLVCLENIENSMKSSGTKKRAKCPDCKKVLKYEQNYIENPYVKTFIQTQTIVMAQNLNILHYMYRKFVCKNLASVGYYIGGMSECELKKSETKQVIFSSYGLASEGLDIPTLNAEFLITPKTDVIQITGRILRAKHAFSNPIIYDFVDSHEIFKRQWLKRKDYYRKQNYKIVESNNTDYDSSNFEWKVINDPNKSKIKEISYEEDIKPIGKCLLKIQKK</sequence>
<proteinExistence type="predicted"/>
<dbReference type="GO" id="GO:0004386">
    <property type="term" value="F:helicase activity"/>
    <property type="evidence" value="ECO:0007669"/>
    <property type="project" value="UniProtKB-KW"/>
</dbReference>
<dbReference type="InterPro" id="IPR050615">
    <property type="entry name" value="ATP-dep_DNA_Helicase"/>
</dbReference>
<dbReference type="AlphaFoldDB" id="A0A6C0KZ68"/>
<evidence type="ECO:0000256" key="2">
    <source>
        <dbReference type="ARBA" id="ARBA00022801"/>
    </source>
</evidence>
<evidence type="ECO:0000256" key="3">
    <source>
        <dbReference type="ARBA" id="ARBA00022806"/>
    </source>
</evidence>
<keyword evidence="2" id="KW-0378">Hydrolase</keyword>
<dbReference type="GO" id="GO:0016787">
    <property type="term" value="F:hydrolase activity"/>
    <property type="evidence" value="ECO:0007669"/>
    <property type="project" value="UniProtKB-KW"/>
</dbReference>
<evidence type="ECO:0000256" key="4">
    <source>
        <dbReference type="ARBA" id="ARBA00022840"/>
    </source>
</evidence>
<feature type="domain" description="RING-type" evidence="5">
    <location>
        <begin position="345"/>
        <end position="393"/>
    </location>
</feature>
<evidence type="ECO:0000259" key="5">
    <source>
        <dbReference type="PROSITE" id="PS50089"/>
    </source>
</evidence>
<dbReference type="PROSITE" id="PS51192">
    <property type="entry name" value="HELICASE_ATP_BIND_1"/>
    <property type="match status" value="1"/>
</dbReference>
<accession>A0A6C0KZ68</accession>
<dbReference type="PANTHER" id="PTHR11274:SF0">
    <property type="entry name" value="GENERAL TRANSCRIPTION AND DNA REPAIR FACTOR IIH HELICASE SUBUNIT XPB"/>
    <property type="match status" value="1"/>
</dbReference>
<keyword evidence="1" id="KW-0547">Nucleotide-binding</keyword>
<evidence type="ECO:0000259" key="6">
    <source>
        <dbReference type="PROSITE" id="PS51192"/>
    </source>
</evidence>
<dbReference type="InterPro" id="IPR027417">
    <property type="entry name" value="P-loop_NTPase"/>
</dbReference>
<dbReference type="Gene3D" id="3.40.50.300">
    <property type="entry name" value="P-loop containing nucleotide triphosphate hydrolases"/>
    <property type="match status" value="2"/>
</dbReference>
<dbReference type="SMART" id="SM00487">
    <property type="entry name" value="DEXDc"/>
    <property type="match status" value="1"/>
</dbReference>
<organism evidence="7">
    <name type="scientific">viral metagenome</name>
    <dbReference type="NCBI Taxonomy" id="1070528"/>
    <lineage>
        <taxon>unclassified sequences</taxon>
        <taxon>metagenomes</taxon>
        <taxon>organismal metagenomes</taxon>
    </lineage>
</organism>
<dbReference type="PANTHER" id="PTHR11274">
    <property type="entry name" value="RAD25/XP-B DNA REPAIR HELICASE"/>
    <property type="match status" value="1"/>
</dbReference>
<dbReference type="InterPro" id="IPR006935">
    <property type="entry name" value="Helicase/UvrB_N"/>
</dbReference>
<keyword evidence="3" id="KW-0347">Helicase</keyword>
<dbReference type="CDD" id="cd18785">
    <property type="entry name" value="SF2_C"/>
    <property type="match status" value="1"/>
</dbReference>
<dbReference type="EMBL" id="MN740990">
    <property type="protein sequence ID" value="QHU21598.1"/>
    <property type="molecule type" value="Genomic_DNA"/>
</dbReference>